<dbReference type="WBParaSite" id="MCU_012605-RA">
    <property type="protein sequence ID" value="MCU_012605-RA"/>
    <property type="gene ID" value="MCU_012605"/>
</dbReference>
<evidence type="ECO:0000313" key="2">
    <source>
        <dbReference type="WBParaSite" id="MCU_012605-RA"/>
    </source>
</evidence>
<sequence length="987" mass="110314">MVGVYSYCLLVFCLFPCVPSCFSTPGLLNFSQTNAFIELDTQAFSCSNDSQMLFSFSFDVFVNTNSSVIFTGISGTHLPMKSTRETHTSTVADHQGDPLVLFIYFERPYFRLMVMRLTDRQVRFYLHHALGFFDRRWHGWHRLEVRLNRHGGAHSNPYSTTPVVPRVEIRFSVDQKTNRGYMKAGDVLWLDWAEFKSRGYLQKDAARQFYSNEAFLGLPPAGTMSEYAVGTLIKYRDVIQRHLSADNDTTLAAKSAVAFRPFQGGIKSFLIASECACGLSKQFGPRMVQIGAGVAIQSVCDVRSLPPLNANYSGVCKSKVNESTCGCVGFGNRHVCYCPGSCNALKVHGSTSTRVALLDNAVPAPNLLEESKLLVSNDRDQSNAYLSENPSTYKQMDSCFSNIFLCEEPVTYQFWMFIDPAAVLTGATRILKHASHPNSPWYLEVVYQGIPKLEAPTVERIMQLTVELRAPPHFNWMIDRCESDLRATPDQWHQIRIHWNKRNLSLFIDDTICGVAGTNISTIKATSDQRFATRRTAYVFLGAHTIQDFTFNGQRLQRTFYRSTYFTNAIGEIEPVSRNLSDDFYVAFQLNTSKSVASVRLPGINVTSVNAKGILVVSSEHGDCIVFHQPVNCLSSAPCHVEVERTHDIINVYSQNSLLRVSSVNSEECSIARRSPTESGLAPNTEVRLFSRDRRELLKRRLIMTTPFPVLECNFDDVPRTFKDAIQDPSTICAPSQAFPNIQVQSLDGPLESAVQDTLMVSSSRLAVTTSDTAPESVCLRDIQLCQFGLTTSFWVLHLPASASPRSWPIYRLEGPSGSRMRVYLTKTATEYRLETTVMSLESIIAGKAVSRVWKVAVAVNSIDQNWVHVTTSWSHSAGLSVKVNGTIVATSREPFEESADWELPSLTGLLLGYNRQPDQEEGVVIDDFQFIPAELNHLASVGQTIDRKLSNQGLEICRHHTCLEGSTCFPMQHATTSRGNLYVFVG</sequence>
<reference evidence="2" key="1">
    <citation type="submission" date="2019-11" db="UniProtKB">
        <authorList>
            <consortium name="WormBaseParasite"/>
        </authorList>
    </citation>
    <scope>IDENTIFICATION</scope>
</reference>
<dbReference type="InterPro" id="IPR013320">
    <property type="entry name" value="ConA-like_dom_sf"/>
</dbReference>
<feature type="signal peptide" evidence="1">
    <location>
        <begin position="1"/>
        <end position="23"/>
    </location>
</feature>
<organism evidence="2">
    <name type="scientific">Mesocestoides corti</name>
    <name type="common">Flatworm</name>
    <dbReference type="NCBI Taxonomy" id="53468"/>
    <lineage>
        <taxon>Eukaryota</taxon>
        <taxon>Metazoa</taxon>
        <taxon>Spiralia</taxon>
        <taxon>Lophotrochozoa</taxon>
        <taxon>Platyhelminthes</taxon>
        <taxon>Cestoda</taxon>
        <taxon>Eucestoda</taxon>
        <taxon>Cyclophyllidea</taxon>
        <taxon>Mesocestoididae</taxon>
        <taxon>Mesocestoides</taxon>
    </lineage>
</organism>
<dbReference type="SUPFAM" id="SSF49899">
    <property type="entry name" value="Concanavalin A-like lectins/glucanases"/>
    <property type="match status" value="1"/>
</dbReference>
<proteinExistence type="predicted"/>
<evidence type="ECO:0000256" key="1">
    <source>
        <dbReference type="SAM" id="SignalP"/>
    </source>
</evidence>
<keyword evidence="1" id="KW-0732">Signal</keyword>
<name>A0A5K3FY32_MESCO</name>
<protein>
    <submittedName>
        <fullName evidence="2">EGF-like domain-containing protein</fullName>
    </submittedName>
</protein>
<accession>A0A5K3FY32</accession>
<dbReference type="AlphaFoldDB" id="A0A5K3FY32"/>
<feature type="chain" id="PRO_5024462865" evidence="1">
    <location>
        <begin position="24"/>
        <end position="987"/>
    </location>
</feature>